<evidence type="ECO:0000313" key="3">
    <source>
        <dbReference type="Proteomes" id="UP000198228"/>
    </source>
</evidence>
<gene>
    <name evidence="2" type="ORF">GA0074696_2726</name>
</gene>
<feature type="compositionally biased region" description="Basic and acidic residues" evidence="1">
    <location>
        <begin position="56"/>
        <end position="70"/>
    </location>
</feature>
<protein>
    <submittedName>
        <fullName evidence="2">Uncharacterized protein</fullName>
    </submittedName>
</protein>
<accession>A0A1C4XNF7</accession>
<organism evidence="2 3">
    <name type="scientific">Micromonospora purpureochromogenes</name>
    <dbReference type="NCBI Taxonomy" id="47872"/>
    <lineage>
        <taxon>Bacteria</taxon>
        <taxon>Bacillati</taxon>
        <taxon>Actinomycetota</taxon>
        <taxon>Actinomycetes</taxon>
        <taxon>Micromonosporales</taxon>
        <taxon>Micromonosporaceae</taxon>
        <taxon>Micromonospora</taxon>
    </lineage>
</organism>
<evidence type="ECO:0000256" key="1">
    <source>
        <dbReference type="SAM" id="MobiDB-lite"/>
    </source>
</evidence>
<dbReference type="Proteomes" id="UP000198228">
    <property type="component" value="Chromosome I"/>
</dbReference>
<reference evidence="2 3" key="1">
    <citation type="submission" date="2016-06" db="EMBL/GenBank/DDBJ databases">
        <authorList>
            <person name="Kjaerup R.B."/>
            <person name="Dalgaard T.S."/>
            <person name="Juul-Madsen H.R."/>
        </authorList>
    </citation>
    <scope>NUCLEOTIDE SEQUENCE [LARGE SCALE GENOMIC DNA]</scope>
    <source>
        <strain evidence="2 3">DSM 43821</strain>
    </source>
</reference>
<dbReference type="AlphaFoldDB" id="A0A1C4XNF7"/>
<dbReference type="EMBL" id="LT607410">
    <property type="protein sequence ID" value="SCF10018.1"/>
    <property type="molecule type" value="Genomic_DNA"/>
</dbReference>
<sequence>MGDSGAEPPAPPHDGEVEMGNRDQLHDLRQQAHNAGIEGNSKMTEEQLRKALHKVGKGEQPEMAKHEAKR</sequence>
<feature type="compositionally biased region" description="Basic and acidic residues" evidence="1">
    <location>
        <begin position="13"/>
        <end position="30"/>
    </location>
</feature>
<evidence type="ECO:0000313" key="2">
    <source>
        <dbReference type="EMBL" id="SCF10018.1"/>
    </source>
</evidence>
<name>A0A1C4XNF7_9ACTN</name>
<proteinExistence type="predicted"/>
<feature type="region of interest" description="Disordered" evidence="1">
    <location>
        <begin position="1"/>
        <end position="70"/>
    </location>
</feature>